<proteinExistence type="predicted"/>
<evidence type="ECO:0000313" key="4">
    <source>
        <dbReference type="Proteomes" id="UP001597151"/>
    </source>
</evidence>
<reference evidence="4" key="1">
    <citation type="journal article" date="2019" name="Int. J. Syst. Evol. Microbiol.">
        <title>The Global Catalogue of Microorganisms (GCM) 10K type strain sequencing project: providing services to taxonomists for standard genome sequencing and annotation.</title>
        <authorList>
            <consortium name="The Broad Institute Genomics Platform"/>
            <consortium name="The Broad Institute Genome Sequencing Center for Infectious Disease"/>
            <person name="Wu L."/>
            <person name="Ma J."/>
        </authorList>
    </citation>
    <scope>NUCLEOTIDE SEQUENCE [LARGE SCALE GENOMIC DNA]</scope>
    <source>
        <strain evidence="4">CCUG 55328</strain>
    </source>
</reference>
<feature type="domain" description="Ancillary SecYEG translocon subunit/Cell division coordinator CpoB TPR" evidence="2">
    <location>
        <begin position="29"/>
        <end position="148"/>
    </location>
</feature>
<evidence type="ECO:0000313" key="3">
    <source>
        <dbReference type="EMBL" id="MFD1194225.1"/>
    </source>
</evidence>
<comment type="caution">
    <text evidence="3">The sequence shown here is derived from an EMBL/GenBank/DDBJ whole genome shotgun (WGS) entry which is preliminary data.</text>
</comment>
<evidence type="ECO:0000256" key="1">
    <source>
        <dbReference type="SAM" id="Phobius"/>
    </source>
</evidence>
<keyword evidence="1" id="KW-1133">Transmembrane helix</keyword>
<protein>
    <submittedName>
        <fullName evidence="3">Tetratricopeptide repeat protein</fullName>
    </submittedName>
</protein>
<evidence type="ECO:0000259" key="2">
    <source>
        <dbReference type="Pfam" id="PF09976"/>
    </source>
</evidence>
<organism evidence="3 4">
    <name type="scientific">Seohaeicola saemankumensis</name>
    <dbReference type="NCBI Taxonomy" id="481181"/>
    <lineage>
        <taxon>Bacteria</taxon>
        <taxon>Pseudomonadati</taxon>
        <taxon>Pseudomonadota</taxon>
        <taxon>Alphaproteobacteria</taxon>
        <taxon>Rhodobacterales</taxon>
        <taxon>Roseobacteraceae</taxon>
        <taxon>Seohaeicola</taxon>
    </lineage>
</organism>
<dbReference type="InterPro" id="IPR018704">
    <property type="entry name" value="SecYEG/CpoB_TPR"/>
</dbReference>
<keyword evidence="4" id="KW-1185">Reference proteome</keyword>
<dbReference type="RefSeq" id="WP_380789601.1">
    <property type="nucleotide sequence ID" value="NZ_JBHTKR010000002.1"/>
</dbReference>
<name>A0ABW3TES3_9RHOB</name>
<feature type="transmembrane region" description="Helical" evidence="1">
    <location>
        <begin position="26"/>
        <end position="44"/>
    </location>
</feature>
<sequence>MSQSESFIEEVTEEVRRDRMFGLMRRYGWIAVLLVLVLVGSAAWNEWRKAQAQAQAQAMGDAMIAALEADDSAARVAALQAIAAPDTGMRVVRDFTAAAEMIETGDTEGARALLSAIASDGAVDPAYRQMAGFKALLLQSDSLDLAERRLGFEGIAQTSAMLRLPAEEQLALIEIEEGQTDAAIARLQRLQADAEATAGLRQRASQLIVALGGTLDGTGAAGN</sequence>
<keyword evidence="1" id="KW-0812">Transmembrane</keyword>
<accession>A0ABW3TES3</accession>
<gene>
    <name evidence="3" type="ORF">ACFQ3C_06050</name>
</gene>
<dbReference type="EMBL" id="JBHTKR010000002">
    <property type="protein sequence ID" value="MFD1194225.1"/>
    <property type="molecule type" value="Genomic_DNA"/>
</dbReference>
<dbReference type="Pfam" id="PF09976">
    <property type="entry name" value="TPR_21"/>
    <property type="match status" value="1"/>
</dbReference>
<keyword evidence="1" id="KW-0472">Membrane</keyword>
<dbReference type="Proteomes" id="UP001597151">
    <property type="component" value="Unassembled WGS sequence"/>
</dbReference>